<organism evidence="1 2">
    <name type="scientific">Parasponia andersonii</name>
    <name type="common">Sponia andersonii</name>
    <dbReference type="NCBI Taxonomy" id="3476"/>
    <lineage>
        <taxon>Eukaryota</taxon>
        <taxon>Viridiplantae</taxon>
        <taxon>Streptophyta</taxon>
        <taxon>Embryophyta</taxon>
        <taxon>Tracheophyta</taxon>
        <taxon>Spermatophyta</taxon>
        <taxon>Magnoliopsida</taxon>
        <taxon>eudicotyledons</taxon>
        <taxon>Gunneridae</taxon>
        <taxon>Pentapetalae</taxon>
        <taxon>rosids</taxon>
        <taxon>fabids</taxon>
        <taxon>Rosales</taxon>
        <taxon>Cannabaceae</taxon>
        <taxon>Parasponia</taxon>
    </lineage>
</organism>
<keyword evidence="2" id="KW-1185">Reference proteome</keyword>
<feature type="non-terminal residue" evidence="1">
    <location>
        <position position="82"/>
    </location>
</feature>
<evidence type="ECO:0000313" key="1">
    <source>
        <dbReference type="EMBL" id="PON66630.1"/>
    </source>
</evidence>
<dbReference type="EMBL" id="JXTB01000078">
    <property type="protein sequence ID" value="PON66630.1"/>
    <property type="molecule type" value="Genomic_DNA"/>
</dbReference>
<accession>A0A2P5D006</accession>
<dbReference type="OrthoDB" id="1305902at2759"/>
<name>A0A2P5D006_PARAD</name>
<sequence>MVANNYKWLAEHDNPRRAISVNELEVISSLIAQISVLTKNLESMTRKIDSIVVHRVHAMQSSARVYDQCGDNYLSSFYPLSM</sequence>
<evidence type="ECO:0000313" key="2">
    <source>
        <dbReference type="Proteomes" id="UP000237105"/>
    </source>
</evidence>
<gene>
    <name evidence="1" type="ORF">PanWU01x14_108720</name>
</gene>
<proteinExistence type="predicted"/>
<protein>
    <submittedName>
        <fullName evidence="1">Uncharacterized protein</fullName>
    </submittedName>
</protein>
<dbReference type="AlphaFoldDB" id="A0A2P5D006"/>
<reference evidence="2" key="1">
    <citation type="submission" date="2016-06" db="EMBL/GenBank/DDBJ databases">
        <title>Parallel loss of symbiosis genes in relatives of nitrogen-fixing non-legume Parasponia.</title>
        <authorList>
            <person name="Van Velzen R."/>
            <person name="Holmer R."/>
            <person name="Bu F."/>
            <person name="Rutten L."/>
            <person name="Van Zeijl A."/>
            <person name="Liu W."/>
            <person name="Santuari L."/>
            <person name="Cao Q."/>
            <person name="Sharma T."/>
            <person name="Shen D."/>
            <person name="Roswanjaya Y."/>
            <person name="Wardhani T."/>
            <person name="Kalhor M.S."/>
            <person name="Jansen J."/>
            <person name="Van den Hoogen J."/>
            <person name="Gungor B."/>
            <person name="Hartog M."/>
            <person name="Hontelez J."/>
            <person name="Verver J."/>
            <person name="Yang W.-C."/>
            <person name="Schijlen E."/>
            <person name="Repin R."/>
            <person name="Schilthuizen M."/>
            <person name="Schranz E."/>
            <person name="Heidstra R."/>
            <person name="Miyata K."/>
            <person name="Fedorova E."/>
            <person name="Kohlen W."/>
            <person name="Bisseling T."/>
            <person name="Smit S."/>
            <person name="Geurts R."/>
        </authorList>
    </citation>
    <scope>NUCLEOTIDE SEQUENCE [LARGE SCALE GENOMIC DNA]</scope>
    <source>
        <strain evidence="2">cv. WU1-14</strain>
    </source>
</reference>
<comment type="caution">
    <text evidence="1">The sequence shown here is derived from an EMBL/GenBank/DDBJ whole genome shotgun (WGS) entry which is preliminary data.</text>
</comment>
<dbReference type="Proteomes" id="UP000237105">
    <property type="component" value="Unassembled WGS sequence"/>
</dbReference>